<evidence type="ECO:0008006" key="3">
    <source>
        <dbReference type="Google" id="ProtNLM"/>
    </source>
</evidence>
<proteinExistence type="predicted"/>
<evidence type="ECO:0000313" key="2">
    <source>
        <dbReference type="Proteomes" id="UP001227230"/>
    </source>
</evidence>
<evidence type="ECO:0000313" key="1">
    <source>
        <dbReference type="EMBL" id="WKA04843.1"/>
    </source>
</evidence>
<dbReference type="CDD" id="cd09272">
    <property type="entry name" value="RNase_HI_RT_Ty1"/>
    <property type="match status" value="1"/>
</dbReference>
<organism evidence="1 2">
    <name type="scientific">Vitis vinifera</name>
    <name type="common">Grape</name>
    <dbReference type="NCBI Taxonomy" id="29760"/>
    <lineage>
        <taxon>Eukaryota</taxon>
        <taxon>Viridiplantae</taxon>
        <taxon>Streptophyta</taxon>
        <taxon>Embryophyta</taxon>
        <taxon>Tracheophyta</taxon>
        <taxon>Spermatophyta</taxon>
        <taxon>Magnoliopsida</taxon>
        <taxon>eudicotyledons</taxon>
        <taxon>Gunneridae</taxon>
        <taxon>Pentapetalae</taxon>
        <taxon>rosids</taxon>
        <taxon>Vitales</taxon>
        <taxon>Vitaceae</taxon>
        <taxon>Viteae</taxon>
        <taxon>Vitis</taxon>
    </lineage>
</organism>
<dbReference type="Proteomes" id="UP001227230">
    <property type="component" value="Chromosome 15"/>
</dbReference>
<name>A0ABY9DCR6_VITVI</name>
<keyword evidence="2" id="KW-1185">Reference proteome</keyword>
<dbReference type="EMBL" id="CP126662">
    <property type="protein sequence ID" value="WKA04843.1"/>
    <property type="molecule type" value="Genomic_DNA"/>
</dbReference>
<sequence>MHRPREPHWCVVKRVLRYLKGIIDYGLSYTPSSISLNAFCDSDWAGSPDNRKSKSGYGVFLGQNLISWSAKKQNMVFRSSKKVEYRSMALAADELYWL</sequence>
<reference evidence="1 2" key="1">
    <citation type="journal article" date="2023" name="Hortic Res">
        <title>The complete reference genome for grapevine (Vitis vinifera L.) genetics and breeding.</title>
        <authorList>
            <person name="Shi X."/>
            <person name="Cao S."/>
            <person name="Wang X."/>
            <person name="Huang S."/>
            <person name="Wang Y."/>
            <person name="Liu Z."/>
            <person name="Liu W."/>
            <person name="Leng X."/>
            <person name="Peng Y."/>
            <person name="Wang N."/>
            <person name="Wang Y."/>
            <person name="Ma Z."/>
            <person name="Xu X."/>
            <person name="Zhang F."/>
            <person name="Xue H."/>
            <person name="Zhong H."/>
            <person name="Wang Y."/>
            <person name="Zhang K."/>
            <person name="Velt A."/>
            <person name="Avia K."/>
            <person name="Holtgrawe D."/>
            <person name="Grimplet J."/>
            <person name="Matus J.T."/>
            <person name="Ware D."/>
            <person name="Wu X."/>
            <person name="Wang H."/>
            <person name="Liu C."/>
            <person name="Fang Y."/>
            <person name="Rustenholz C."/>
            <person name="Cheng Z."/>
            <person name="Xiao H."/>
            <person name="Zhou Y."/>
        </authorList>
    </citation>
    <scope>NUCLEOTIDE SEQUENCE [LARGE SCALE GENOMIC DNA]</scope>
    <source>
        <strain evidence="2">cv. Pinot noir / PN40024</strain>
        <tissue evidence="1">Leaf</tissue>
    </source>
</reference>
<dbReference type="PANTHER" id="PTHR11439:SF500">
    <property type="entry name" value="RNA-DIRECTED DNA POLYMERASE"/>
    <property type="match status" value="1"/>
</dbReference>
<protein>
    <recommendedName>
        <fullName evidence="3">Mitochondrial protein</fullName>
    </recommendedName>
</protein>
<accession>A0ABY9DCR6</accession>
<dbReference type="PANTHER" id="PTHR11439">
    <property type="entry name" value="GAG-POL-RELATED RETROTRANSPOSON"/>
    <property type="match status" value="1"/>
</dbReference>
<gene>
    <name evidence="1" type="ORF">VitviT2T_022842</name>
</gene>